<accession>A0A4Q1BNV3</accession>
<keyword evidence="3" id="KW-1185">Reference proteome</keyword>
<evidence type="ECO:0000256" key="1">
    <source>
        <dbReference type="SAM" id="MobiDB-lite"/>
    </source>
</evidence>
<dbReference type="VEuPathDB" id="FungiDB:TREMEDRAFT_60783"/>
<feature type="region of interest" description="Disordered" evidence="1">
    <location>
        <begin position="244"/>
        <end position="271"/>
    </location>
</feature>
<dbReference type="EMBL" id="SDIL01000031">
    <property type="protein sequence ID" value="RXK39450.1"/>
    <property type="molecule type" value="Genomic_DNA"/>
</dbReference>
<evidence type="ECO:0000313" key="2">
    <source>
        <dbReference type="EMBL" id="RXK39450.1"/>
    </source>
</evidence>
<feature type="region of interest" description="Disordered" evidence="1">
    <location>
        <begin position="1"/>
        <end position="189"/>
    </location>
</feature>
<feature type="compositionally biased region" description="Polar residues" evidence="1">
    <location>
        <begin position="1"/>
        <end position="16"/>
    </location>
</feature>
<dbReference type="Proteomes" id="UP000289152">
    <property type="component" value="Unassembled WGS sequence"/>
</dbReference>
<proteinExistence type="predicted"/>
<gene>
    <name evidence="2" type="ORF">M231_03283</name>
</gene>
<reference evidence="2 3" key="1">
    <citation type="submission" date="2016-06" db="EMBL/GenBank/DDBJ databases">
        <title>Evolution of pathogenesis and genome organization in the Tremellales.</title>
        <authorList>
            <person name="Cuomo C."/>
            <person name="Litvintseva A."/>
            <person name="Heitman J."/>
            <person name="Chen Y."/>
            <person name="Sun S."/>
            <person name="Springer D."/>
            <person name="Dromer F."/>
            <person name="Young S."/>
            <person name="Zeng Q."/>
            <person name="Chapman S."/>
            <person name="Gujja S."/>
            <person name="Saif S."/>
            <person name="Birren B."/>
        </authorList>
    </citation>
    <scope>NUCLEOTIDE SEQUENCE [LARGE SCALE GENOMIC DNA]</scope>
    <source>
        <strain evidence="2 3">ATCC 28783</strain>
    </source>
</reference>
<dbReference type="AlphaFoldDB" id="A0A4Q1BNV3"/>
<feature type="compositionally biased region" description="Acidic residues" evidence="1">
    <location>
        <begin position="63"/>
        <end position="79"/>
    </location>
</feature>
<feature type="compositionally biased region" description="Acidic residues" evidence="1">
    <location>
        <begin position="146"/>
        <end position="160"/>
    </location>
</feature>
<name>A0A4Q1BNV3_TREME</name>
<feature type="compositionally biased region" description="Polar residues" evidence="1">
    <location>
        <begin position="244"/>
        <end position="254"/>
    </location>
</feature>
<evidence type="ECO:0000313" key="3">
    <source>
        <dbReference type="Proteomes" id="UP000289152"/>
    </source>
</evidence>
<dbReference type="InParanoid" id="A0A4Q1BNV3"/>
<organism evidence="2 3">
    <name type="scientific">Tremella mesenterica</name>
    <name type="common">Jelly fungus</name>
    <dbReference type="NCBI Taxonomy" id="5217"/>
    <lineage>
        <taxon>Eukaryota</taxon>
        <taxon>Fungi</taxon>
        <taxon>Dikarya</taxon>
        <taxon>Basidiomycota</taxon>
        <taxon>Agaricomycotina</taxon>
        <taxon>Tremellomycetes</taxon>
        <taxon>Tremellales</taxon>
        <taxon>Tremellaceae</taxon>
        <taxon>Tremella</taxon>
    </lineage>
</organism>
<feature type="compositionally biased region" description="Basic and acidic residues" evidence="1">
    <location>
        <begin position="20"/>
        <end position="38"/>
    </location>
</feature>
<sequence>MPNPLSNQLTASTRSGPPTDRYESAQERDERLAWEEAQGRLGSPLTGTQRDHSLYRSNRAETSEDWNDPSDPWSDDDSQADPTQAGFYNINDEDATYNRGQARASRSPPLDRGYRASALYPHFAEREEDDDYGEGEDDYRGAEDDYRGEEDACGGDEDDYGGNADDYLNNTQSQAHLAPTRSLPNGVESQSARSLRFLPIPVEPPVNQSIDPLFHLPLLEGRTIPPLPTTLRFQHPHSLVYSQPYQGHQSSQAEQLERVQGAEGEDDEMDF</sequence>
<feature type="compositionally biased region" description="Acidic residues" evidence="1">
    <location>
        <begin position="126"/>
        <end position="137"/>
    </location>
</feature>
<feature type="compositionally biased region" description="Basic and acidic residues" evidence="1">
    <location>
        <begin position="49"/>
        <end position="62"/>
    </location>
</feature>
<comment type="caution">
    <text evidence="2">The sequence shown here is derived from an EMBL/GenBank/DDBJ whole genome shotgun (WGS) entry which is preliminary data.</text>
</comment>
<protein>
    <submittedName>
        <fullName evidence="2">Uncharacterized protein</fullName>
    </submittedName>
</protein>